<dbReference type="Gene3D" id="3.40.50.10490">
    <property type="entry name" value="Glucose-6-phosphate isomerase like protein, domain 1"/>
    <property type="match status" value="2"/>
</dbReference>
<dbReference type="GO" id="GO:0006487">
    <property type="term" value="P:protein N-linked glycosylation"/>
    <property type="evidence" value="ECO:0007669"/>
    <property type="project" value="TreeGrafter"/>
</dbReference>
<evidence type="ECO:0000313" key="14">
    <source>
        <dbReference type="Proteomes" id="UP000272528"/>
    </source>
</evidence>
<dbReference type="PROSITE" id="PS51464">
    <property type="entry name" value="SIS"/>
    <property type="match status" value="2"/>
</dbReference>
<evidence type="ECO:0000256" key="9">
    <source>
        <dbReference type="ARBA" id="ARBA00022962"/>
    </source>
</evidence>
<dbReference type="GO" id="GO:0005829">
    <property type="term" value="C:cytosol"/>
    <property type="evidence" value="ECO:0007669"/>
    <property type="project" value="TreeGrafter"/>
</dbReference>
<dbReference type="CDD" id="cd05008">
    <property type="entry name" value="SIS_GlmS_GlmD_1"/>
    <property type="match status" value="1"/>
</dbReference>
<dbReference type="CDD" id="cd00714">
    <property type="entry name" value="GFAT"/>
    <property type="match status" value="1"/>
</dbReference>
<dbReference type="EMBL" id="CP034437">
    <property type="protein sequence ID" value="AZN38384.1"/>
    <property type="molecule type" value="Genomic_DNA"/>
</dbReference>
<dbReference type="PANTHER" id="PTHR10937:SF0">
    <property type="entry name" value="GLUTAMINE--FRUCTOSE-6-PHOSPHATE TRANSAMINASE (ISOMERIZING)"/>
    <property type="match status" value="1"/>
</dbReference>
<feature type="domain" description="SIS" evidence="12">
    <location>
        <begin position="458"/>
        <end position="600"/>
    </location>
</feature>
<evidence type="ECO:0000259" key="12">
    <source>
        <dbReference type="PROSITE" id="PS51464"/>
    </source>
</evidence>
<dbReference type="GO" id="GO:0006002">
    <property type="term" value="P:fructose 6-phosphate metabolic process"/>
    <property type="evidence" value="ECO:0007669"/>
    <property type="project" value="TreeGrafter"/>
</dbReference>
<proteinExistence type="inferred from homology"/>
<protein>
    <recommendedName>
        <fullName evidence="4 10">Glutamine--fructose-6-phosphate aminotransferase [isomerizing]</fullName>
        <ecNumber evidence="3 10">2.6.1.16</ecNumber>
    </recommendedName>
    <alternativeName>
        <fullName evidence="10">D-fructose-6-phosphate amidotransferase</fullName>
    </alternativeName>
    <alternativeName>
        <fullName evidence="10">GFAT</fullName>
    </alternativeName>
    <alternativeName>
        <fullName evidence="10">Glucosamine-6-phosphate synthase</fullName>
    </alternativeName>
    <alternativeName>
        <fullName evidence="10">Hexosephosphate aminotransferase</fullName>
    </alternativeName>
    <alternativeName>
        <fullName evidence="10">L-glutamine--D-fructose-6-phosphate amidotransferase</fullName>
    </alternativeName>
</protein>
<dbReference type="GO" id="GO:0004360">
    <property type="term" value="F:glutamine-fructose-6-phosphate transaminase (isomerizing) activity"/>
    <property type="evidence" value="ECO:0007669"/>
    <property type="project" value="UniProtKB-UniRule"/>
</dbReference>
<sequence length="610" mass="66420">MCGIVGYIGKRDSQDILIEGLKKLEYRGYDSAGIAVFTKNGLEVRKSIGRLANLEEKLDGQPLEGSVGIGHTRWATHGKPSDVNSHPHTDNSLKFSVVHNGIIENYLDLKDELIAKGAKFVSETDTEVISHLIAEEYDGDIVKAVQRAVKRMRGAYALGVLTEFEPDRLVAVRFASPLVIGVGEGENFIGSDIPAILEHTRDVYILNDGEMAILTKNAVELMTIEGNFISKEIFRVDWDLVTAEKAGFDHFMLKEIYEQPKAYRDTMMGRISDDGRSVVLNEIGMTAEQIRGIRKIQIVACGTAMHAGLVGKTVIESLARIPVETDVASEYRYRSPIITPDTLVIVVSQSGETADTLAALREAKRNGARVMAITNVVGSSVAREADDVIITQAGPEIAVASTKAYTSQLIAFYLFGLFLADTLGTRDADAIAEVVAAMHELPEKVERILTEAPVLKSLAESLAKHNNLFFIGRGVDFAVVQEGSLKLKEISYIHSEAYAAGELKHGTLALIEEGIPVISLISQEDLYEKTLSNIKEVKARGAHVLAVVNEGLEEEVGKSVDELFAIPKTLPLLAPALSVVPLQLLAYYASLARGNDVDKPRNLAKSVTVE</sequence>
<dbReference type="RefSeq" id="WP_126011481.1">
    <property type="nucleotide sequence ID" value="NZ_CP034437.1"/>
</dbReference>
<feature type="active site" description="Nucleophile; for GATase activity" evidence="10">
    <location>
        <position position="2"/>
    </location>
</feature>
<dbReference type="PROSITE" id="PS51278">
    <property type="entry name" value="GATASE_TYPE_2"/>
    <property type="match status" value="1"/>
</dbReference>
<comment type="function">
    <text evidence="10">Catalyzes the first step in hexosamine metabolism, converting fructose-6P into glucosamine-6P using glutamine as a nitrogen source.</text>
</comment>
<evidence type="ECO:0000256" key="6">
    <source>
        <dbReference type="ARBA" id="ARBA00022576"/>
    </source>
</evidence>
<dbReference type="Pfam" id="PF01380">
    <property type="entry name" value="SIS"/>
    <property type="match status" value="2"/>
</dbReference>
<dbReference type="PANTHER" id="PTHR10937">
    <property type="entry name" value="GLUCOSAMINE--FRUCTOSE-6-PHOSPHATE AMINOTRANSFERASE, ISOMERIZING"/>
    <property type="match status" value="1"/>
</dbReference>
<reference evidence="14" key="1">
    <citation type="submission" date="2018-12" db="EMBL/GenBank/DDBJ databases">
        <title>Genome sequence of Peanibacillus sp.</title>
        <authorList>
            <person name="Subramani G."/>
            <person name="Srinivasan S."/>
            <person name="Kim M.K."/>
        </authorList>
    </citation>
    <scope>NUCLEOTIDE SEQUENCE [LARGE SCALE GENOMIC DNA]</scope>
    <source>
        <strain evidence="14">18JY67-1</strain>
    </source>
</reference>
<evidence type="ECO:0000256" key="1">
    <source>
        <dbReference type="ARBA" id="ARBA00001031"/>
    </source>
</evidence>
<dbReference type="AlphaFoldDB" id="A0A3S8ZY93"/>
<organism evidence="13 14">
    <name type="scientific">Paenibacillus albus</name>
    <dbReference type="NCBI Taxonomy" id="2495582"/>
    <lineage>
        <taxon>Bacteria</taxon>
        <taxon>Bacillati</taxon>
        <taxon>Bacillota</taxon>
        <taxon>Bacilli</taxon>
        <taxon>Bacillales</taxon>
        <taxon>Paenibacillaceae</taxon>
        <taxon>Paenibacillus</taxon>
    </lineage>
</organism>
<comment type="subcellular location">
    <subcellularLocation>
        <location evidence="2 10">Cytoplasm</location>
    </subcellularLocation>
</comment>
<dbReference type="CDD" id="cd05009">
    <property type="entry name" value="SIS_GlmS_GlmD_2"/>
    <property type="match status" value="1"/>
</dbReference>
<evidence type="ECO:0000256" key="3">
    <source>
        <dbReference type="ARBA" id="ARBA00012916"/>
    </source>
</evidence>
<accession>A0A3S8ZY93</accession>
<dbReference type="NCBIfam" id="TIGR01135">
    <property type="entry name" value="glmS"/>
    <property type="match status" value="1"/>
</dbReference>
<keyword evidence="14" id="KW-1185">Reference proteome</keyword>
<dbReference type="InterPro" id="IPR017932">
    <property type="entry name" value="GATase_2_dom"/>
</dbReference>
<keyword evidence="8" id="KW-0677">Repeat</keyword>
<dbReference type="GO" id="GO:0097367">
    <property type="term" value="F:carbohydrate derivative binding"/>
    <property type="evidence" value="ECO:0007669"/>
    <property type="project" value="InterPro"/>
</dbReference>
<dbReference type="InterPro" id="IPR029055">
    <property type="entry name" value="Ntn_hydrolases_N"/>
</dbReference>
<dbReference type="Gene3D" id="3.60.20.10">
    <property type="entry name" value="Glutamine Phosphoribosylpyrophosphate, subunit 1, domain 1"/>
    <property type="match status" value="1"/>
</dbReference>
<gene>
    <name evidence="10 13" type="primary">glmS</name>
    <name evidence="13" type="ORF">EJC50_00835</name>
</gene>
<dbReference type="InterPro" id="IPR046348">
    <property type="entry name" value="SIS_dom_sf"/>
</dbReference>
<feature type="initiator methionine" description="Removed" evidence="10">
    <location>
        <position position="1"/>
    </location>
</feature>
<name>A0A3S8ZY93_9BACL</name>
<dbReference type="Proteomes" id="UP000272528">
    <property type="component" value="Chromosome"/>
</dbReference>
<keyword evidence="5 10" id="KW-0963">Cytoplasm</keyword>
<dbReference type="InterPro" id="IPR001347">
    <property type="entry name" value="SIS_dom"/>
</dbReference>
<dbReference type="InterPro" id="IPR047084">
    <property type="entry name" value="GFAT_N"/>
</dbReference>
<dbReference type="OrthoDB" id="106547at2"/>
<dbReference type="GO" id="GO:0006047">
    <property type="term" value="P:UDP-N-acetylglucosamine metabolic process"/>
    <property type="evidence" value="ECO:0007669"/>
    <property type="project" value="TreeGrafter"/>
</dbReference>
<evidence type="ECO:0000256" key="5">
    <source>
        <dbReference type="ARBA" id="ARBA00022490"/>
    </source>
</evidence>
<feature type="active site" description="For Fru-6P isomerization activity" evidence="10">
    <location>
        <position position="605"/>
    </location>
</feature>
<dbReference type="FunFam" id="3.60.20.10:FF:000006">
    <property type="entry name" value="Glutamine--fructose-6-phosphate aminotransferase [isomerizing]"/>
    <property type="match status" value="1"/>
</dbReference>
<dbReference type="Pfam" id="PF13522">
    <property type="entry name" value="GATase_6"/>
    <property type="match status" value="1"/>
</dbReference>
<evidence type="ECO:0000256" key="7">
    <source>
        <dbReference type="ARBA" id="ARBA00022679"/>
    </source>
</evidence>
<evidence type="ECO:0000313" key="13">
    <source>
        <dbReference type="EMBL" id="AZN38384.1"/>
    </source>
</evidence>
<keyword evidence="6 10" id="KW-0032">Aminotransferase</keyword>
<dbReference type="InterPro" id="IPR035490">
    <property type="entry name" value="GlmS/FrlB_SIS"/>
</dbReference>
<feature type="domain" description="Glutamine amidotransferase type-2" evidence="11">
    <location>
        <begin position="2"/>
        <end position="217"/>
    </location>
</feature>
<evidence type="ECO:0000256" key="4">
    <source>
        <dbReference type="ARBA" id="ARBA00016090"/>
    </source>
</evidence>
<dbReference type="SUPFAM" id="SSF53697">
    <property type="entry name" value="SIS domain"/>
    <property type="match status" value="1"/>
</dbReference>
<dbReference type="KEGG" id="palb:EJC50_00835"/>
<dbReference type="SUPFAM" id="SSF56235">
    <property type="entry name" value="N-terminal nucleophile aminohydrolases (Ntn hydrolases)"/>
    <property type="match status" value="1"/>
</dbReference>
<dbReference type="FunFam" id="3.40.50.10490:FF:000001">
    <property type="entry name" value="Glutamine--fructose-6-phosphate aminotransferase [isomerizing]"/>
    <property type="match status" value="1"/>
</dbReference>
<comment type="catalytic activity">
    <reaction evidence="1 10">
        <text>D-fructose 6-phosphate + L-glutamine = D-glucosamine 6-phosphate + L-glutamate</text>
        <dbReference type="Rhea" id="RHEA:13237"/>
        <dbReference type="ChEBI" id="CHEBI:29985"/>
        <dbReference type="ChEBI" id="CHEBI:58359"/>
        <dbReference type="ChEBI" id="CHEBI:58725"/>
        <dbReference type="ChEBI" id="CHEBI:61527"/>
        <dbReference type="EC" id="2.6.1.16"/>
    </reaction>
</comment>
<keyword evidence="9" id="KW-0315">Glutamine amidotransferase</keyword>
<feature type="domain" description="SIS" evidence="12">
    <location>
        <begin position="286"/>
        <end position="425"/>
    </location>
</feature>
<dbReference type="NCBIfam" id="NF001484">
    <property type="entry name" value="PRK00331.1"/>
    <property type="match status" value="1"/>
</dbReference>
<comment type="subunit">
    <text evidence="10">Homodimer.</text>
</comment>
<dbReference type="GO" id="GO:0005975">
    <property type="term" value="P:carbohydrate metabolic process"/>
    <property type="evidence" value="ECO:0007669"/>
    <property type="project" value="UniProtKB-UniRule"/>
</dbReference>
<keyword evidence="7 10" id="KW-0808">Transferase</keyword>
<dbReference type="InterPro" id="IPR005855">
    <property type="entry name" value="GFAT"/>
</dbReference>
<evidence type="ECO:0000256" key="2">
    <source>
        <dbReference type="ARBA" id="ARBA00004496"/>
    </source>
</evidence>
<dbReference type="InterPro" id="IPR035466">
    <property type="entry name" value="GlmS/AgaS_SIS"/>
</dbReference>
<evidence type="ECO:0000256" key="10">
    <source>
        <dbReference type="HAMAP-Rule" id="MF_00164"/>
    </source>
</evidence>
<evidence type="ECO:0000259" key="11">
    <source>
        <dbReference type="PROSITE" id="PS51278"/>
    </source>
</evidence>
<evidence type="ECO:0000256" key="8">
    <source>
        <dbReference type="ARBA" id="ARBA00022737"/>
    </source>
</evidence>
<dbReference type="HAMAP" id="MF_00164">
    <property type="entry name" value="GlmS"/>
    <property type="match status" value="1"/>
</dbReference>
<dbReference type="EC" id="2.6.1.16" evidence="3 10"/>